<dbReference type="Proteomes" id="UP000037843">
    <property type="component" value="Unassembled WGS sequence"/>
</dbReference>
<dbReference type="GeneID" id="45765525"/>
<reference evidence="4 7" key="2">
    <citation type="submission" date="2016-01" db="EMBL/GenBank/DDBJ databases">
        <title>Mycobacterium immunogenum strain CD11_6 genome sequencing and assembly.</title>
        <authorList>
            <person name="Kaur G."/>
            <person name="Nair G.R."/>
            <person name="Mayilraj S."/>
        </authorList>
    </citation>
    <scope>NUCLEOTIDE SEQUENCE [LARGE SCALE GENOMIC DNA]</scope>
    <source>
        <strain evidence="4 7">CD11-6</strain>
    </source>
</reference>
<name>A0A0N1LU50_9MYCO</name>
<dbReference type="EMBL" id="LJFS01000082">
    <property type="protein sequence ID" value="KPG20022.1"/>
    <property type="molecule type" value="Genomic_DNA"/>
</dbReference>
<dbReference type="STRING" id="83262.BAB75_16790"/>
<dbReference type="OrthoDB" id="4763900at2"/>
<sequence>MNLDRFAVWTGYFLGLMSVTITALGLAALASGHHGWGMVAAMALLVTAGLGFAVVGGTVHHDHKIHKETPHLM</sequence>
<feature type="transmembrane region" description="Helical" evidence="1">
    <location>
        <begin position="36"/>
        <end position="59"/>
    </location>
</feature>
<keyword evidence="6" id="KW-1185">Reference proteome</keyword>
<keyword evidence="1" id="KW-0472">Membrane</keyword>
<dbReference type="KEGG" id="miz:BAB75_16790"/>
<comment type="caution">
    <text evidence="4">The sequence shown here is derived from an EMBL/GenBank/DDBJ whole genome shotgun (WGS) entry which is preliminary data.</text>
</comment>
<keyword evidence="1" id="KW-1133">Transmembrane helix</keyword>
<organism evidence="4 7">
    <name type="scientific">Mycobacteroides immunogenum</name>
    <dbReference type="NCBI Taxonomy" id="83262"/>
    <lineage>
        <taxon>Bacteria</taxon>
        <taxon>Bacillati</taxon>
        <taxon>Actinomycetota</taxon>
        <taxon>Actinomycetes</taxon>
        <taxon>Mycobacteriales</taxon>
        <taxon>Mycobacteriaceae</taxon>
        <taxon>Mycobacteroides</taxon>
    </lineage>
</organism>
<dbReference type="EMBL" id="LQYE01000032">
    <property type="protein sequence ID" value="OAT66286.1"/>
    <property type="molecule type" value="Genomic_DNA"/>
</dbReference>
<accession>A0A0N1LU50</accession>
<evidence type="ECO:0000313" key="6">
    <source>
        <dbReference type="Proteomes" id="UP000037962"/>
    </source>
</evidence>
<keyword evidence="1" id="KW-0812">Transmembrane</keyword>
<dbReference type="Proteomes" id="UP000037962">
    <property type="component" value="Unassembled WGS sequence"/>
</dbReference>
<dbReference type="RefSeq" id="WP_043078058.1">
    <property type="nucleotide sequence ID" value="NZ_CP011530.1"/>
</dbReference>
<reference evidence="5 6" key="1">
    <citation type="submission" date="2015-09" db="EMBL/GenBank/DDBJ databases">
        <title>Genome Sequences of Mycobacterium immunogenum Isolates, Recuperated from a Chloraminated Drinking Water Distribution System Simulator Subjected to Episodes of Nitrification.</title>
        <authorList>
            <person name="Gomez-Alvarez V."/>
            <person name="Revetta R.P."/>
        </authorList>
    </citation>
    <scope>NUCLEOTIDE SEQUENCE [LARGE SCALE GENOMIC DNA]</scope>
    <source>
        <strain evidence="2 5">H008</strain>
        <strain evidence="3 6">H076</strain>
    </source>
</reference>
<evidence type="ECO:0000256" key="1">
    <source>
        <dbReference type="SAM" id="Phobius"/>
    </source>
</evidence>
<feature type="transmembrane region" description="Helical" evidence="1">
    <location>
        <begin position="12"/>
        <end position="30"/>
    </location>
</feature>
<gene>
    <name evidence="2" type="ORF">AN908_03680</name>
    <name evidence="3" type="ORF">AN912_30230</name>
    <name evidence="4" type="ORF">AWB85_16160</name>
</gene>
<evidence type="ECO:0000313" key="3">
    <source>
        <dbReference type="EMBL" id="KPG20022.1"/>
    </source>
</evidence>
<proteinExistence type="predicted"/>
<evidence type="ECO:0000313" key="2">
    <source>
        <dbReference type="EMBL" id="KPG16112.1"/>
    </source>
</evidence>
<evidence type="ECO:0000313" key="4">
    <source>
        <dbReference type="EMBL" id="OAT66286.1"/>
    </source>
</evidence>
<evidence type="ECO:0008006" key="8">
    <source>
        <dbReference type="Google" id="ProtNLM"/>
    </source>
</evidence>
<evidence type="ECO:0000313" key="7">
    <source>
        <dbReference type="Proteomes" id="UP000186919"/>
    </source>
</evidence>
<dbReference type="EMBL" id="LJFO01000002">
    <property type="protein sequence ID" value="KPG16112.1"/>
    <property type="molecule type" value="Genomic_DNA"/>
</dbReference>
<dbReference type="Proteomes" id="UP000186919">
    <property type="component" value="Unassembled WGS sequence"/>
</dbReference>
<dbReference type="PATRIC" id="fig|83262.10.peg.2218"/>
<protein>
    <recommendedName>
        <fullName evidence="8">UsfY protein</fullName>
    </recommendedName>
</protein>
<evidence type="ECO:0000313" key="5">
    <source>
        <dbReference type="Proteomes" id="UP000037843"/>
    </source>
</evidence>
<dbReference type="AlphaFoldDB" id="A0A0N1LU50"/>